<name>A0A839IMP9_9GAMM</name>
<protein>
    <submittedName>
        <fullName evidence="9">Iron ABC transporter permease</fullName>
    </submittedName>
</protein>
<accession>A0A839IMP9</accession>
<feature type="transmembrane region" description="Helical" evidence="8">
    <location>
        <begin position="109"/>
        <end position="128"/>
    </location>
</feature>
<reference evidence="9 10" key="1">
    <citation type="submission" date="2020-08" db="EMBL/GenBank/DDBJ databases">
        <title>Oceanospirillum sp. nov. isolated from marine sediment.</title>
        <authorList>
            <person name="Ji X."/>
        </authorList>
    </citation>
    <scope>NUCLEOTIDE SEQUENCE [LARGE SCALE GENOMIC DNA]</scope>
    <source>
        <strain evidence="9 10">D5</strain>
    </source>
</reference>
<dbReference type="FunFam" id="1.10.3470.10:FF:000001">
    <property type="entry name" value="Vitamin B12 ABC transporter permease BtuC"/>
    <property type="match status" value="1"/>
</dbReference>
<dbReference type="SUPFAM" id="SSF81345">
    <property type="entry name" value="ABC transporter involved in vitamin B12 uptake, BtuC"/>
    <property type="match status" value="1"/>
</dbReference>
<feature type="transmembrane region" description="Helical" evidence="8">
    <location>
        <begin position="71"/>
        <end position="89"/>
    </location>
</feature>
<dbReference type="PANTHER" id="PTHR30472:SF37">
    <property type="entry name" value="FE(3+) DICITRATE TRANSPORT SYSTEM PERMEASE PROTEIN FECD-RELATED"/>
    <property type="match status" value="1"/>
</dbReference>
<dbReference type="AlphaFoldDB" id="A0A839IMP9"/>
<keyword evidence="10" id="KW-1185">Reference proteome</keyword>
<evidence type="ECO:0000256" key="3">
    <source>
        <dbReference type="ARBA" id="ARBA00022448"/>
    </source>
</evidence>
<dbReference type="Pfam" id="PF01032">
    <property type="entry name" value="FecCD"/>
    <property type="match status" value="1"/>
</dbReference>
<evidence type="ECO:0000256" key="7">
    <source>
        <dbReference type="ARBA" id="ARBA00023136"/>
    </source>
</evidence>
<feature type="transmembrane region" description="Helical" evidence="8">
    <location>
        <begin position="188"/>
        <end position="208"/>
    </location>
</feature>
<keyword evidence="7 8" id="KW-0472">Membrane</keyword>
<comment type="similarity">
    <text evidence="2">Belongs to the binding-protein-dependent transport system permease family. FecCD subfamily.</text>
</comment>
<keyword evidence="5 8" id="KW-0812">Transmembrane</keyword>
<feature type="transmembrane region" description="Helical" evidence="8">
    <location>
        <begin position="149"/>
        <end position="168"/>
    </location>
</feature>
<comment type="caution">
    <text evidence="9">The sequence shown here is derived from an EMBL/GenBank/DDBJ whole genome shotgun (WGS) entry which is preliminary data.</text>
</comment>
<keyword evidence="6 8" id="KW-1133">Transmembrane helix</keyword>
<sequence>MVLSLLLGSVNLAASDIVSVLMGNITTGTTYDVIWNLRLPRTLLAALVGVHFALSGLILQSVIRNPLADPGVIGVSSGASLAIVGLLLLSDMINATLLKDSPVELSLSWLPMAAMVGGIVISALVLYLSSQKHQGMKTGISPARLALNGVAIGGILNAIVMWIVVVWGGGRTETTILWLAGSLYGRDFTHLFILLPWTILGLAALYLIRHPLSLLRFDESQALSMGVNVARWRVFSIALAVILAASAIAVAGPVGFIGLVVPHLSRLLVGGDIKHLVSVCLLAGGCLSSGADIISRTLLSPLELPAGALTTVIGIPVLLYLLQKQSGRRP</sequence>
<evidence type="ECO:0000256" key="6">
    <source>
        <dbReference type="ARBA" id="ARBA00022989"/>
    </source>
</evidence>
<dbReference type="GO" id="GO:0033214">
    <property type="term" value="P:siderophore-iron import into cell"/>
    <property type="evidence" value="ECO:0007669"/>
    <property type="project" value="TreeGrafter"/>
</dbReference>
<organism evidence="9 10">
    <name type="scientific">Oceanospirillum sediminis</name>
    <dbReference type="NCBI Taxonomy" id="2760088"/>
    <lineage>
        <taxon>Bacteria</taxon>
        <taxon>Pseudomonadati</taxon>
        <taxon>Pseudomonadota</taxon>
        <taxon>Gammaproteobacteria</taxon>
        <taxon>Oceanospirillales</taxon>
        <taxon>Oceanospirillaceae</taxon>
        <taxon>Oceanospirillum</taxon>
    </lineage>
</organism>
<dbReference type="GO" id="GO:0022857">
    <property type="term" value="F:transmembrane transporter activity"/>
    <property type="evidence" value="ECO:0007669"/>
    <property type="project" value="InterPro"/>
</dbReference>
<keyword evidence="3" id="KW-0813">Transport</keyword>
<evidence type="ECO:0000256" key="4">
    <source>
        <dbReference type="ARBA" id="ARBA00022475"/>
    </source>
</evidence>
<evidence type="ECO:0000313" key="10">
    <source>
        <dbReference type="Proteomes" id="UP000565262"/>
    </source>
</evidence>
<dbReference type="PANTHER" id="PTHR30472">
    <property type="entry name" value="FERRIC ENTEROBACTIN TRANSPORT SYSTEM PERMEASE PROTEIN"/>
    <property type="match status" value="1"/>
</dbReference>
<keyword evidence="4" id="KW-1003">Cell membrane</keyword>
<feature type="transmembrane region" description="Helical" evidence="8">
    <location>
        <begin position="39"/>
        <end position="59"/>
    </location>
</feature>
<dbReference type="GO" id="GO:0005886">
    <property type="term" value="C:plasma membrane"/>
    <property type="evidence" value="ECO:0007669"/>
    <property type="project" value="UniProtKB-SubCell"/>
</dbReference>
<dbReference type="Proteomes" id="UP000565262">
    <property type="component" value="Unassembled WGS sequence"/>
</dbReference>
<dbReference type="InterPro" id="IPR037294">
    <property type="entry name" value="ABC_BtuC-like"/>
</dbReference>
<dbReference type="Gene3D" id="1.10.3470.10">
    <property type="entry name" value="ABC transporter involved in vitamin B12 uptake, BtuC"/>
    <property type="match status" value="1"/>
</dbReference>
<dbReference type="InterPro" id="IPR000522">
    <property type="entry name" value="ABC_transptr_permease_BtuC"/>
</dbReference>
<evidence type="ECO:0000313" key="9">
    <source>
        <dbReference type="EMBL" id="MBB1485779.1"/>
    </source>
</evidence>
<evidence type="ECO:0000256" key="2">
    <source>
        <dbReference type="ARBA" id="ARBA00007935"/>
    </source>
</evidence>
<evidence type="ECO:0000256" key="5">
    <source>
        <dbReference type="ARBA" id="ARBA00022692"/>
    </source>
</evidence>
<evidence type="ECO:0000256" key="8">
    <source>
        <dbReference type="SAM" id="Phobius"/>
    </source>
</evidence>
<gene>
    <name evidence="9" type="ORF">H4O21_04030</name>
</gene>
<feature type="transmembrane region" description="Helical" evidence="8">
    <location>
        <begin position="234"/>
        <end position="261"/>
    </location>
</feature>
<evidence type="ECO:0000256" key="1">
    <source>
        <dbReference type="ARBA" id="ARBA00004651"/>
    </source>
</evidence>
<feature type="transmembrane region" description="Helical" evidence="8">
    <location>
        <begin position="304"/>
        <end position="322"/>
    </location>
</feature>
<comment type="subcellular location">
    <subcellularLocation>
        <location evidence="1">Cell membrane</location>
        <topology evidence="1">Multi-pass membrane protein</topology>
    </subcellularLocation>
</comment>
<dbReference type="EMBL" id="JACJFM010000003">
    <property type="protein sequence ID" value="MBB1485779.1"/>
    <property type="molecule type" value="Genomic_DNA"/>
</dbReference>
<dbReference type="CDD" id="cd06550">
    <property type="entry name" value="TM_ABC_iron-siderophores_like"/>
    <property type="match status" value="1"/>
</dbReference>
<proteinExistence type="inferred from homology"/>